<dbReference type="GO" id="GO:0005739">
    <property type="term" value="C:mitochondrion"/>
    <property type="evidence" value="ECO:0007669"/>
    <property type="project" value="UniProtKB-SubCell"/>
</dbReference>
<keyword evidence="4" id="KW-0809">Transit peptide</keyword>
<gene>
    <name evidence="7" type="ORF">RI543_000191</name>
</gene>
<evidence type="ECO:0000256" key="1">
    <source>
        <dbReference type="ARBA" id="ARBA00004173"/>
    </source>
</evidence>
<keyword evidence="8" id="KW-1185">Reference proteome</keyword>
<feature type="region of interest" description="Disordered" evidence="6">
    <location>
        <begin position="46"/>
        <end position="66"/>
    </location>
</feature>
<evidence type="ECO:0000256" key="3">
    <source>
        <dbReference type="ARBA" id="ARBA00013994"/>
    </source>
</evidence>
<accession>A0AAN8A9L9</accession>
<comment type="caution">
    <text evidence="7">The sequence shown here is derived from an EMBL/GenBank/DDBJ whole genome shotgun (WGS) entry which is preliminary data.</text>
</comment>
<comment type="similarity">
    <text evidence="2">Belongs to the AIM23 family.</text>
</comment>
<evidence type="ECO:0000313" key="8">
    <source>
        <dbReference type="Proteomes" id="UP001306508"/>
    </source>
</evidence>
<evidence type="ECO:0000256" key="4">
    <source>
        <dbReference type="ARBA" id="ARBA00022946"/>
    </source>
</evidence>
<evidence type="ECO:0000256" key="6">
    <source>
        <dbReference type="SAM" id="MobiDB-lite"/>
    </source>
</evidence>
<protein>
    <recommendedName>
        <fullName evidence="3">Altered inheritance of mitochondria protein 23, mitochondrial</fullName>
    </recommendedName>
</protein>
<dbReference type="Proteomes" id="UP001306508">
    <property type="component" value="Unassembled WGS sequence"/>
</dbReference>
<dbReference type="Pfam" id="PF14877">
    <property type="entry name" value="mIF3"/>
    <property type="match status" value="1"/>
</dbReference>
<dbReference type="InterPro" id="IPR036788">
    <property type="entry name" value="T_IF-3_C_sf"/>
</dbReference>
<dbReference type="SUPFAM" id="SSF55200">
    <property type="entry name" value="Translation initiation factor IF3, C-terminal domain"/>
    <property type="match status" value="1"/>
</dbReference>
<comment type="subcellular location">
    <subcellularLocation>
        <location evidence="1">Mitochondrion</location>
    </subcellularLocation>
</comment>
<dbReference type="GO" id="GO:0006413">
    <property type="term" value="P:translational initiation"/>
    <property type="evidence" value="ECO:0007669"/>
    <property type="project" value="InterPro"/>
</dbReference>
<keyword evidence="5" id="KW-0496">Mitochondrion</keyword>
<dbReference type="InterPro" id="IPR029427">
    <property type="entry name" value="AIM23"/>
</dbReference>
<name>A0AAN8A9L9_9SACH</name>
<sequence>MSIVLIKNIIKGSYAIRNFHIYFSQLNNYDILQTVRSDFYKANPKLTPVQESSNNRKQGKFNGRIEPKKLTNKTRPKKYIINWKTGSERAQLAASQIIRKVYELNKEGHIRTVNIETNEIQNSNIRHFIKGLNLDEQGLSIVDIEKIQNNHNTMIQIPLLKIVDVKTALKKYTNQLAKEKEKELAELGVLKKKIVSSKRSSTIKHIRITWQISKEDLNNQKANEIISLLKKGHKVNLYIEPRSNNLSKNWLENFEELENSTIKHSLSKKKIGEYNEVLSILKDIVEPYSITPVIVGSIYNKMIMKLVPKPEVKAIIDKKALRDERKKQRQLKLQKRIEKKKLKEYELI</sequence>
<organism evidence="7 8">
    <name type="scientific">Arxiozyma heterogenica</name>
    <dbReference type="NCBI Taxonomy" id="278026"/>
    <lineage>
        <taxon>Eukaryota</taxon>
        <taxon>Fungi</taxon>
        <taxon>Dikarya</taxon>
        <taxon>Ascomycota</taxon>
        <taxon>Saccharomycotina</taxon>
        <taxon>Saccharomycetes</taxon>
        <taxon>Saccharomycetales</taxon>
        <taxon>Saccharomycetaceae</taxon>
        <taxon>Arxiozyma</taxon>
    </lineage>
</organism>
<proteinExistence type="inferred from homology"/>
<dbReference type="EMBL" id="JAWIZZ010000006">
    <property type="protein sequence ID" value="KAK5782261.1"/>
    <property type="molecule type" value="Genomic_DNA"/>
</dbReference>
<dbReference type="Gene3D" id="3.30.110.10">
    <property type="entry name" value="Translation initiation factor 3 (IF-3), C-terminal domain"/>
    <property type="match status" value="1"/>
</dbReference>
<reference evidence="8" key="1">
    <citation type="submission" date="2023-07" db="EMBL/GenBank/DDBJ databases">
        <title>A draft genome of Kazachstania heterogenica Y-27499.</title>
        <authorList>
            <person name="Donic C."/>
            <person name="Kralova J.S."/>
            <person name="Fidel L."/>
            <person name="Ben-Dor S."/>
            <person name="Jung S."/>
        </authorList>
    </citation>
    <scope>NUCLEOTIDE SEQUENCE [LARGE SCALE GENOMIC DNA]</scope>
    <source>
        <strain evidence="8">Y27499</strain>
    </source>
</reference>
<evidence type="ECO:0000256" key="5">
    <source>
        <dbReference type="ARBA" id="ARBA00023128"/>
    </source>
</evidence>
<evidence type="ECO:0000256" key="2">
    <source>
        <dbReference type="ARBA" id="ARBA00008476"/>
    </source>
</evidence>
<evidence type="ECO:0000313" key="7">
    <source>
        <dbReference type="EMBL" id="KAK5782261.1"/>
    </source>
</evidence>
<dbReference type="AlphaFoldDB" id="A0AAN8A9L9"/>